<feature type="binding site" evidence="7">
    <location>
        <position position="21"/>
    </location>
    <ligand>
        <name>Zn(2+)</name>
        <dbReference type="ChEBI" id="CHEBI:29105"/>
        <note>catalytic</note>
    </ligand>
</feature>
<proteinExistence type="inferred from homology"/>
<dbReference type="GO" id="GO:0006146">
    <property type="term" value="P:adenine catabolic process"/>
    <property type="evidence" value="ECO:0007669"/>
    <property type="project" value="UniProtKB-UniRule"/>
</dbReference>
<dbReference type="FunFam" id="3.20.20.140:FF:000039">
    <property type="entry name" value="Adenine deaminase"/>
    <property type="match status" value="1"/>
</dbReference>
<keyword evidence="6 7" id="KW-0539">Nucleus</keyword>
<comment type="subcellular location">
    <subcellularLocation>
        <location evidence="7">Cytoplasm</location>
    </subcellularLocation>
    <subcellularLocation>
        <location evidence="7">Nucleus</location>
    </subcellularLocation>
</comment>
<feature type="binding site" evidence="7">
    <location>
        <position position="291"/>
    </location>
    <ligand>
        <name>substrate</name>
    </ligand>
</feature>
<dbReference type="GO" id="GO:0008270">
    <property type="term" value="F:zinc ion binding"/>
    <property type="evidence" value="ECO:0007669"/>
    <property type="project" value="UniProtKB-UniRule"/>
</dbReference>
<gene>
    <name evidence="7" type="primary">AAH1</name>
    <name evidence="9" type="ORF">UCRPA7_8195</name>
</gene>
<dbReference type="GO" id="GO:0009168">
    <property type="term" value="P:purine ribonucleoside monophosphate biosynthetic process"/>
    <property type="evidence" value="ECO:0007669"/>
    <property type="project" value="InterPro"/>
</dbReference>
<protein>
    <recommendedName>
        <fullName evidence="7">Adenine deaminase</fullName>
        <shortName evidence="7">ADE</shortName>
        <ecNumber evidence="7">3.5.4.2</ecNumber>
    </recommendedName>
    <alternativeName>
        <fullName evidence="7">Adenine aminohydrolase</fullName>
        <shortName evidence="7">AAH</shortName>
    </alternativeName>
</protein>
<keyword evidence="3 7" id="KW-0378">Hydrolase</keyword>
<keyword evidence="10" id="KW-1185">Reference proteome</keyword>
<dbReference type="HOGENOM" id="CLU_039228_7_0_1"/>
<evidence type="ECO:0000256" key="1">
    <source>
        <dbReference type="ARBA" id="ARBA00022490"/>
    </source>
</evidence>
<dbReference type="AlphaFoldDB" id="R8BAA5"/>
<dbReference type="PANTHER" id="PTHR43114:SF6">
    <property type="entry name" value="ADENINE DEAMINASE"/>
    <property type="match status" value="1"/>
</dbReference>
<keyword evidence="4 7" id="KW-0862">Zinc</keyword>
<comment type="cofactor">
    <cofactor evidence="7">
        <name>Zn(2+)</name>
        <dbReference type="ChEBI" id="CHEBI:29105"/>
    </cofactor>
    <text evidence="7">Binds 1 zinc ion per subunit.</text>
</comment>
<evidence type="ECO:0000256" key="3">
    <source>
        <dbReference type="ARBA" id="ARBA00022801"/>
    </source>
</evidence>
<evidence type="ECO:0000256" key="5">
    <source>
        <dbReference type="ARBA" id="ARBA00023080"/>
    </source>
</evidence>
<dbReference type="HAMAP" id="MF_01962">
    <property type="entry name" value="Adenine_deaminase"/>
    <property type="match status" value="1"/>
</dbReference>
<feature type="domain" description="Adenosine deaminase" evidence="8">
    <location>
        <begin position="14"/>
        <end position="344"/>
    </location>
</feature>
<evidence type="ECO:0000313" key="9">
    <source>
        <dbReference type="EMBL" id="EON96250.1"/>
    </source>
</evidence>
<dbReference type="GeneID" id="19329025"/>
<keyword evidence="1 7" id="KW-0963">Cytoplasm</keyword>
<evidence type="ECO:0000256" key="7">
    <source>
        <dbReference type="HAMAP-Rule" id="MF_03145"/>
    </source>
</evidence>
<evidence type="ECO:0000256" key="2">
    <source>
        <dbReference type="ARBA" id="ARBA00022723"/>
    </source>
</evidence>
<dbReference type="InterPro" id="IPR028892">
    <property type="entry name" value="ADE"/>
</dbReference>
<dbReference type="Gene3D" id="3.20.20.140">
    <property type="entry name" value="Metal-dependent hydrolases"/>
    <property type="match status" value="1"/>
</dbReference>
<dbReference type="OrthoDB" id="272271at2759"/>
<dbReference type="EC" id="3.5.4.2" evidence="7"/>
<organism evidence="9 10">
    <name type="scientific">Phaeoacremonium minimum (strain UCR-PA7)</name>
    <name type="common">Esca disease fungus</name>
    <name type="synonym">Togninia minima</name>
    <dbReference type="NCBI Taxonomy" id="1286976"/>
    <lineage>
        <taxon>Eukaryota</taxon>
        <taxon>Fungi</taxon>
        <taxon>Dikarya</taxon>
        <taxon>Ascomycota</taxon>
        <taxon>Pezizomycotina</taxon>
        <taxon>Sordariomycetes</taxon>
        <taxon>Sordariomycetidae</taxon>
        <taxon>Togniniales</taxon>
        <taxon>Togniniaceae</taxon>
        <taxon>Phaeoacremonium</taxon>
    </lineage>
</organism>
<dbReference type="PANTHER" id="PTHR43114">
    <property type="entry name" value="ADENINE DEAMINASE"/>
    <property type="match status" value="1"/>
</dbReference>
<dbReference type="EMBL" id="KB933350">
    <property type="protein sequence ID" value="EON96250.1"/>
    <property type="molecule type" value="Genomic_DNA"/>
</dbReference>
<feature type="binding site" evidence="7">
    <location>
        <position position="209"/>
    </location>
    <ligand>
        <name>Zn(2+)</name>
        <dbReference type="ChEBI" id="CHEBI:29105"/>
        <note>catalytic</note>
    </ligand>
</feature>
<sequence length="355" mass="39131">MCKSPIHGFLKALPKCEHHMHLEGSLSPELLFSLAKQNAIALPQDDTAFQSVEALYARYDRFTSLDDFLAYYYIGFSVLINAADFEALAFAYFTKAHSQGVRHAEVFFDPQVHLARGIAYTTVVDGFVAAQKKAEAEFGLTSLLIPCLLRHLPVPDSLATFKTIQEHGHFLDGTLAGLGLCSTEIEKPPVMWKEIFDLAKEAGIRRTAHAGEEGPAGYVTGALDDLAAMRIDHGVNSRHSEEVMERLAREKVMLSVCPISNVVLKGAPAVKDVPIRTFLDKGVRFSINSDDPAYFGGYILENYCAVHDAFDLSIEEWERVATHAVEGSWCAAERKATILAEIKDVVGEWKGKLSA</sequence>
<dbReference type="GO" id="GO:0005634">
    <property type="term" value="C:nucleus"/>
    <property type="evidence" value="ECO:0007669"/>
    <property type="project" value="UniProtKB-SubCell"/>
</dbReference>
<dbReference type="PROSITE" id="PS00485">
    <property type="entry name" value="A_DEAMINASE"/>
    <property type="match status" value="1"/>
</dbReference>
<evidence type="ECO:0000259" key="8">
    <source>
        <dbReference type="Pfam" id="PF00962"/>
    </source>
</evidence>
<dbReference type="CDD" id="cd01320">
    <property type="entry name" value="ADA"/>
    <property type="match status" value="1"/>
</dbReference>
<dbReference type="InterPro" id="IPR001365">
    <property type="entry name" value="A_deaminase_dom"/>
</dbReference>
<dbReference type="NCBIfam" id="TIGR01430">
    <property type="entry name" value="aden_deam"/>
    <property type="match status" value="1"/>
</dbReference>
<feature type="site" description="Important for catalytic activity" evidence="7">
    <location>
        <position position="233"/>
    </location>
</feature>
<dbReference type="eggNOG" id="KOG1097">
    <property type="taxonomic scope" value="Eukaryota"/>
</dbReference>
<feature type="active site" description="Proton donor" evidence="7">
    <location>
        <position position="212"/>
    </location>
</feature>
<dbReference type="InterPro" id="IPR006330">
    <property type="entry name" value="Ado/ade_deaminase"/>
</dbReference>
<dbReference type="GO" id="GO:0043103">
    <property type="term" value="P:hypoxanthine salvage"/>
    <property type="evidence" value="ECO:0007669"/>
    <property type="project" value="UniProtKB-UniRule"/>
</dbReference>
<evidence type="ECO:0000256" key="4">
    <source>
        <dbReference type="ARBA" id="ARBA00022833"/>
    </source>
</evidence>
<reference evidence="10" key="1">
    <citation type="journal article" date="2013" name="Genome Announc.">
        <title>Draft genome sequence of the ascomycete Phaeoacremonium aleophilum strain UCR-PA7, a causal agent of the esca disease complex in grapevines.</title>
        <authorList>
            <person name="Blanco-Ulate B."/>
            <person name="Rolshausen P."/>
            <person name="Cantu D."/>
        </authorList>
    </citation>
    <scope>NUCLEOTIDE SEQUENCE [LARGE SCALE GENOMIC DNA]</scope>
    <source>
        <strain evidence="10">UCR-PA7</strain>
    </source>
</reference>
<dbReference type="GO" id="GO:0000034">
    <property type="term" value="F:adenine deaminase activity"/>
    <property type="evidence" value="ECO:0007669"/>
    <property type="project" value="UniProtKB-UniRule"/>
</dbReference>
<comment type="catalytic activity">
    <reaction evidence="7">
        <text>adenine + H2O + H(+) = hypoxanthine + NH4(+)</text>
        <dbReference type="Rhea" id="RHEA:23688"/>
        <dbReference type="ChEBI" id="CHEBI:15377"/>
        <dbReference type="ChEBI" id="CHEBI:15378"/>
        <dbReference type="ChEBI" id="CHEBI:16708"/>
        <dbReference type="ChEBI" id="CHEBI:17368"/>
        <dbReference type="ChEBI" id="CHEBI:28938"/>
        <dbReference type="EC" id="3.5.4.2"/>
    </reaction>
</comment>
<comment type="function">
    <text evidence="7">Catalyzes the hydrolytic deamination of adenine to hypoxanthine. Plays an important role in the purine salvage pathway and in nitrogen catabolism.</text>
</comment>
<dbReference type="RefSeq" id="XP_007918905.1">
    <property type="nucleotide sequence ID" value="XM_007920714.1"/>
</dbReference>
<feature type="binding site" evidence="7">
    <location>
        <position position="290"/>
    </location>
    <ligand>
        <name>Zn(2+)</name>
        <dbReference type="ChEBI" id="CHEBI:29105"/>
        <note>catalytic</note>
    </ligand>
</feature>
<evidence type="ECO:0000313" key="10">
    <source>
        <dbReference type="Proteomes" id="UP000014074"/>
    </source>
</evidence>
<comment type="similarity">
    <text evidence="7">Belongs to the metallo-dependent hydrolases superfamily. Adenosine and AMP deaminases family. Adenine deaminase type 2 subfamily.</text>
</comment>
<dbReference type="InterPro" id="IPR032466">
    <property type="entry name" value="Metal_Hydrolase"/>
</dbReference>
<dbReference type="InterPro" id="IPR006650">
    <property type="entry name" value="A/AMP_deam_AS"/>
</dbReference>
<feature type="binding site" evidence="7">
    <location>
        <position position="19"/>
    </location>
    <ligand>
        <name>Zn(2+)</name>
        <dbReference type="ChEBI" id="CHEBI:29105"/>
        <note>catalytic</note>
    </ligand>
</feature>
<dbReference type="Pfam" id="PF00962">
    <property type="entry name" value="A_deaminase"/>
    <property type="match status" value="1"/>
</dbReference>
<evidence type="ECO:0000256" key="6">
    <source>
        <dbReference type="ARBA" id="ARBA00023242"/>
    </source>
</evidence>
<keyword evidence="2 7" id="KW-0479">Metal-binding</keyword>
<accession>R8BAA5</accession>
<dbReference type="Proteomes" id="UP000014074">
    <property type="component" value="Unassembled WGS sequence"/>
</dbReference>
<keyword evidence="5 7" id="KW-0546">Nucleotide metabolism</keyword>
<dbReference type="SUPFAM" id="SSF51556">
    <property type="entry name" value="Metallo-dependent hydrolases"/>
    <property type="match status" value="1"/>
</dbReference>
<dbReference type="GO" id="GO:0009117">
    <property type="term" value="P:nucleotide metabolic process"/>
    <property type="evidence" value="ECO:0007669"/>
    <property type="project" value="UniProtKB-KW"/>
</dbReference>
<dbReference type="GO" id="GO:0005829">
    <property type="term" value="C:cytosol"/>
    <property type="evidence" value="ECO:0007669"/>
    <property type="project" value="TreeGrafter"/>
</dbReference>
<dbReference type="KEGG" id="tmn:UCRPA7_8195"/>
<name>R8BAA5_PHAM7</name>